<sequence length="74" mass="8286">MCARRVESFLLRIVVPGDEALTPERWRGRIQHIASGSEQQIDELAQAVAFISTHLGPPSEFVLELDHRPPVQSP</sequence>
<dbReference type="EMBL" id="RSAS01000662">
    <property type="protein sequence ID" value="RRR69182.1"/>
    <property type="molecule type" value="Genomic_DNA"/>
</dbReference>
<protein>
    <submittedName>
        <fullName evidence="1">Uncharacterized protein</fullName>
    </submittedName>
</protein>
<reference evidence="1 2" key="1">
    <citation type="submission" date="2018-12" db="EMBL/GenBank/DDBJ databases">
        <title>Genome Sequence of Candidatus Viridilinea halotolerans isolated from saline sulfide-rich spring.</title>
        <authorList>
            <person name="Grouzdev D.S."/>
            <person name="Burganskaya E.I."/>
            <person name="Krutkina M.S."/>
            <person name="Sukhacheva M.V."/>
            <person name="Gorlenko V.M."/>
        </authorList>
    </citation>
    <scope>NUCLEOTIDE SEQUENCE [LARGE SCALE GENOMIC DNA]</scope>
    <source>
        <strain evidence="1">Chok-6</strain>
    </source>
</reference>
<dbReference type="Proteomes" id="UP000280307">
    <property type="component" value="Unassembled WGS sequence"/>
</dbReference>
<evidence type="ECO:0000313" key="2">
    <source>
        <dbReference type="Proteomes" id="UP000280307"/>
    </source>
</evidence>
<proteinExistence type="predicted"/>
<evidence type="ECO:0000313" key="1">
    <source>
        <dbReference type="EMBL" id="RRR69182.1"/>
    </source>
</evidence>
<name>A0A426TUX0_9CHLR</name>
<organism evidence="1 2">
    <name type="scientific">Candidatus Viridilinea halotolerans</name>
    <dbReference type="NCBI Taxonomy" id="2491704"/>
    <lineage>
        <taxon>Bacteria</taxon>
        <taxon>Bacillati</taxon>
        <taxon>Chloroflexota</taxon>
        <taxon>Chloroflexia</taxon>
        <taxon>Chloroflexales</taxon>
        <taxon>Chloroflexineae</taxon>
        <taxon>Oscillochloridaceae</taxon>
        <taxon>Candidatus Viridilinea</taxon>
    </lineage>
</organism>
<comment type="caution">
    <text evidence="1">The sequence shown here is derived from an EMBL/GenBank/DDBJ whole genome shotgun (WGS) entry which is preliminary data.</text>
</comment>
<accession>A0A426TUX0</accession>
<gene>
    <name evidence="1" type="ORF">EI684_16440</name>
</gene>
<dbReference type="AlphaFoldDB" id="A0A426TUX0"/>